<name>A0A8T9C0K7_9HELO</name>
<evidence type="ECO:0000313" key="8">
    <source>
        <dbReference type="EMBL" id="TVY73614.1"/>
    </source>
</evidence>
<dbReference type="InterPro" id="IPR002403">
    <property type="entry name" value="Cyt_P450_E_grp-IV"/>
</dbReference>
<dbReference type="Pfam" id="PF00067">
    <property type="entry name" value="p450"/>
    <property type="match status" value="1"/>
</dbReference>
<protein>
    <submittedName>
        <fullName evidence="8">Sterol 14-demethylase</fullName>
    </submittedName>
</protein>
<evidence type="ECO:0000256" key="5">
    <source>
        <dbReference type="ARBA" id="ARBA00023004"/>
    </source>
</evidence>
<dbReference type="InterPro" id="IPR036396">
    <property type="entry name" value="Cyt_P450_sf"/>
</dbReference>
<evidence type="ECO:0000256" key="7">
    <source>
        <dbReference type="SAM" id="SignalP"/>
    </source>
</evidence>
<dbReference type="CDD" id="cd00302">
    <property type="entry name" value="cytochrome_P450"/>
    <property type="match status" value="1"/>
</dbReference>
<keyword evidence="7" id="KW-0732">Signal</keyword>
<comment type="similarity">
    <text evidence="2">Belongs to the cytochrome P450 family.</text>
</comment>
<feature type="signal peptide" evidence="7">
    <location>
        <begin position="1"/>
        <end position="19"/>
    </location>
</feature>
<proteinExistence type="inferred from homology"/>
<evidence type="ECO:0000256" key="2">
    <source>
        <dbReference type="ARBA" id="ARBA00010617"/>
    </source>
</evidence>
<feature type="binding site" description="axial binding residue" evidence="6">
    <location>
        <position position="449"/>
    </location>
    <ligand>
        <name>heme</name>
        <dbReference type="ChEBI" id="CHEBI:30413"/>
    </ligand>
    <ligandPart>
        <name>Fe</name>
        <dbReference type="ChEBI" id="CHEBI:18248"/>
    </ligandPart>
</feature>
<dbReference type="SUPFAM" id="SSF48264">
    <property type="entry name" value="Cytochrome P450"/>
    <property type="match status" value="1"/>
</dbReference>
<dbReference type="GO" id="GO:0005506">
    <property type="term" value="F:iron ion binding"/>
    <property type="evidence" value="ECO:0007669"/>
    <property type="project" value="InterPro"/>
</dbReference>
<evidence type="ECO:0000313" key="9">
    <source>
        <dbReference type="Proteomes" id="UP000469558"/>
    </source>
</evidence>
<evidence type="ECO:0000256" key="1">
    <source>
        <dbReference type="ARBA" id="ARBA00001971"/>
    </source>
</evidence>
<dbReference type="AlphaFoldDB" id="A0A8T9C0K7"/>
<dbReference type="PRINTS" id="PR00465">
    <property type="entry name" value="EP450IV"/>
</dbReference>
<dbReference type="Proteomes" id="UP000469558">
    <property type="component" value="Unassembled WGS sequence"/>
</dbReference>
<feature type="chain" id="PRO_5035749098" evidence="7">
    <location>
        <begin position="20"/>
        <end position="509"/>
    </location>
</feature>
<keyword evidence="4 6" id="KW-0479">Metal-binding</keyword>
<dbReference type="PANTHER" id="PTHR24304:SF2">
    <property type="entry name" value="24-HYDROXYCHOLESTEROL 7-ALPHA-HYDROXYLASE"/>
    <property type="match status" value="1"/>
</dbReference>
<dbReference type="GO" id="GO:0020037">
    <property type="term" value="F:heme binding"/>
    <property type="evidence" value="ECO:0007669"/>
    <property type="project" value="InterPro"/>
</dbReference>
<sequence length="509" mass="57059">MFDTTTLLLLAFTLLLTLTYRTLQPSFKFPAASPKLTSISSFPILGATKFFTARWQFFRHARDQSPTGNFSFFLGKHPVVGLTGVEGRKTFFESRELGFGEGGQTRLIGGRYAVLFGQSPNALSESNVAIQDKDFAAPGGYFQKRITKMLRTENFGKSLPHLMKDVRASMDKLAQDPKGITDPFESLYRVVFQLTMRIVGCDDIAEDPVLLEKTLKLYETVEASTNATTILFPWLPTISSIKRTVAGGRIYMIFNKIVNDRKKNGTRRDDPLQFLMDQADSMERIIEFVVGALFAGLLNSGVNVAWVLTYLSTSPYWLSKIRSEITSAASKHCPDSSLPLIDQLTHIPVEAWESEFPNLDLCLKDSIRLQMPGTAFRKNISGRDIPSGTPGEVIPADAFVAYALGDISLNPEVYTDPETWDPSRYLPGREEDKKVPHAYIGWGSGRHPCLGMRFAKLEQNIITAFFLAMFDFELTDSKGVRMAEPPKPDFDAHSAEKPKVRPFLKYKLR</sequence>
<dbReference type="PANTHER" id="PTHR24304">
    <property type="entry name" value="CYTOCHROME P450 FAMILY 7"/>
    <property type="match status" value="1"/>
</dbReference>
<dbReference type="GO" id="GO:0004497">
    <property type="term" value="F:monooxygenase activity"/>
    <property type="evidence" value="ECO:0007669"/>
    <property type="project" value="InterPro"/>
</dbReference>
<comment type="caution">
    <text evidence="8">The sequence shown here is derived from an EMBL/GenBank/DDBJ whole genome shotgun (WGS) entry which is preliminary data.</text>
</comment>
<organism evidence="8 9">
    <name type="scientific">Lachnellula suecica</name>
    <dbReference type="NCBI Taxonomy" id="602035"/>
    <lineage>
        <taxon>Eukaryota</taxon>
        <taxon>Fungi</taxon>
        <taxon>Dikarya</taxon>
        <taxon>Ascomycota</taxon>
        <taxon>Pezizomycotina</taxon>
        <taxon>Leotiomycetes</taxon>
        <taxon>Helotiales</taxon>
        <taxon>Lachnaceae</taxon>
        <taxon>Lachnellula</taxon>
    </lineage>
</organism>
<dbReference type="EMBL" id="QGMK01001029">
    <property type="protein sequence ID" value="TVY73614.1"/>
    <property type="molecule type" value="Genomic_DNA"/>
</dbReference>
<dbReference type="Gene3D" id="1.10.630.10">
    <property type="entry name" value="Cytochrome P450"/>
    <property type="match status" value="1"/>
</dbReference>
<comment type="cofactor">
    <cofactor evidence="1 6">
        <name>heme</name>
        <dbReference type="ChEBI" id="CHEBI:30413"/>
    </cofactor>
</comment>
<keyword evidence="3 6" id="KW-0349">Heme</keyword>
<dbReference type="OrthoDB" id="1055148at2759"/>
<evidence type="ECO:0000256" key="3">
    <source>
        <dbReference type="ARBA" id="ARBA00022617"/>
    </source>
</evidence>
<dbReference type="InterPro" id="IPR001128">
    <property type="entry name" value="Cyt_P450"/>
</dbReference>
<dbReference type="InterPro" id="IPR050529">
    <property type="entry name" value="CYP450_sterol_14alpha_dmase"/>
</dbReference>
<dbReference type="GO" id="GO:0016705">
    <property type="term" value="F:oxidoreductase activity, acting on paired donors, with incorporation or reduction of molecular oxygen"/>
    <property type="evidence" value="ECO:0007669"/>
    <property type="project" value="InterPro"/>
</dbReference>
<gene>
    <name evidence="8" type="primary">CYP51G1</name>
    <name evidence="8" type="ORF">LSUE1_G005579</name>
</gene>
<keyword evidence="5 6" id="KW-0408">Iron</keyword>
<keyword evidence="9" id="KW-1185">Reference proteome</keyword>
<accession>A0A8T9C0K7</accession>
<reference evidence="8 9" key="1">
    <citation type="submission" date="2018-05" db="EMBL/GenBank/DDBJ databases">
        <title>Genome sequencing and assembly of the regulated plant pathogen Lachnellula willkommii and related sister species for the development of diagnostic species identification markers.</title>
        <authorList>
            <person name="Giroux E."/>
            <person name="Bilodeau G."/>
        </authorList>
    </citation>
    <scope>NUCLEOTIDE SEQUENCE [LARGE SCALE GENOMIC DNA]</scope>
    <source>
        <strain evidence="8 9">CBS 268.59</strain>
    </source>
</reference>
<evidence type="ECO:0000256" key="6">
    <source>
        <dbReference type="PIRSR" id="PIRSR602403-1"/>
    </source>
</evidence>
<evidence type="ECO:0000256" key="4">
    <source>
        <dbReference type="ARBA" id="ARBA00022723"/>
    </source>
</evidence>